<dbReference type="GO" id="GO:0005759">
    <property type="term" value="C:mitochondrial matrix"/>
    <property type="evidence" value="ECO:0007669"/>
    <property type="project" value="UniProtKB-SubCell"/>
</dbReference>
<organism evidence="19 20">
    <name type="scientific">Varroa destructor</name>
    <name type="common">Honeybee mite</name>
    <dbReference type="NCBI Taxonomy" id="109461"/>
    <lineage>
        <taxon>Eukaryota</taxon>
        <taxon>Metazoa</taxon>
        <taxon>Ecdysozoa</taxon>
        <taxon>Arthropoda</taxon>
        <taxon>Chelicerata</taxon>
        <taxon>Arachnida</taxon>
        <taxon>Acari</taxon>
        <taxon>Parasitiformes</taxon>
        <taxon>Mesostigmata</taxon>
        <taxon>Gamasina</taxon>
        <taxon>Dermanyssoidea</taxon>
        <taxon>Varroidae</taxon>
        <taxon>Varroa</taxon>
    </lineage>
</organism>
<evidence type="ECO:0000256" key="2">
    <source>
        <dbReference type="ARBA" id="ARBA00008226"/>
    </source>
</evidence>
<feature type="domain" description="FDX-ACB" evidence="18">
    <location>
        <begin position="363"/>
        <end position="454"/>
    </location>
</feature>
<dbReference type="InterPro" id="IPR004530">
    <property type="entry name" value="Phe-tRNA-synth_IIc_mito"/>
</dbReference>
<dbReference type="InParanoid" id="A0A7M7JMV2"/>
<dbReference type="GeneID" id="111247636"/>
<comment type="function">
    <text evidence="15">Is responsible for the charging of tRNA(Phe) with phenylalanine in mitochondrial translation. To a lesser extent, also catalyzes direct attachment of m-Tyr (an oxidized version of Phe) to tRNA(Phe), thereby opening the way for delivery of the misacylated tRNA to the ribosome and incorporation of ROS-damaged amino acid into proteins.</text>
</comment>
<dbReference type="SUPFAM" id="SSF55681">
    <property type="entry name" value="Class II aaRS and biotin synthetases"/>
    <property type="match status" value="1"/>
</dbReference>
<name>A0A7M7JMV2_VARDE</name>
<keyword evidence="12" id="KW-0030">Aminoacyl-tRNA synthetase</keyword>
<dbReference type="NCBIfam" id="TIGR00469">
    <property type="entry name" value="pheS_mito"/>
    <property type="match status" value="1"/>
</dbReference>
<keyword evidence="11" id="KW-0496">Mitochondrion</keyword>
<keyword evidence="9" id="KW-0809">Transit peptide</keyword>
<keyword evidence="7" id="KW-0067">ATP-binding</keyword>
<evidence type="ECO:0000256" key="9">
    <source>
        <dbReference type="ARBA" id="ARBA00022946"/>
    </source>
</evidence>
<evidence type="ECO:0000256" key="14">
    <source>
        <dbReference type="ARBA" id="ARBA00049255"/>
    </source>
</evidence>
<dbReference type="InterPro" id="IPR006195">
    <property type="entry name" value="aa-tRNA-synth_II"/>
</dbReference>
<protein>
    <recommendedName>
        <fullName evidence="16">Phenylalanine--tRNA ligase, mitochondrial</fullName>
        <ecNumber evidence="4">6.1.1.20</ecNumber>
    </recommendedName>
    <alternativeName>
        <fullName evidence="13">Phenylalanyl-tRNA synthetase</fullName>
    </alternativeName>
</protein>
<evidence type="ECO:0000256" key="15">
    <source>
        <dbReference type="ARBA" id="ARBA00060211"/>
    </source>
</evidence>
<dbReference type="GO" id="GO:0005524">
    <property type="term" value="F:ATP binding"/>
    <property type="evidence" value="ECO:0007669"/>
    <property type="project" value="UniProtKB-KW"/>
</dbReference>
<dbReference type="SMART" id="SM00896">
    <property type="entry name" value="FDX-ACB"/>
    <property type="match status" value="1"/>
</dbReference>
<evidence type="ECO:0000313" key="20">
    <source>
        <dbReference type="Proteomes" id="UP000594260"/>
    </source>
</evidence>
<keyword evidence="8" id="KW-0648">Protein biosynthesis</keyword>
<evidence type="ECO:0000256" key="13">
    <source>
        <dbReference type="ARBA" id="ARBA00031194"/>
    </source>
</evidence>
<evidence type="ECO:0000256" key="16">
    <source>
        <dbReference type="ARBA" id="ARBA00073229"/>
    </source>
</evidence>
<evidence type="ECO:0000256" key="1">
    <source>
        <dbReference type="ARBA" id="ARBA00004305"/>
    </source>
</evidence>
<evidence type="ECO:0000256" key="7">
    <source>
        <dbReference type="ARBA" id="ARBA00022840"/>
    </source>
</evidence>
<evidence type="ECO:0000256" key="4">
    <source>
        <dbReference type="ARBA" id="ARBA00012814"/>
    </source>
</evidence>
<dbReference type="EnsemblMetazoa" id="XM_022798831">
    <property type="protein sequence ID" value="XP_022654566"/>
    <property type="gene ID" value="LOC111247636"/>
</dbReference>
<dbReference type="Gene3D" id="3.30.930.10">
    <property type="entry name" value="Bira Bifunctional Protein, Domain 2"/>
    <property type="match status" value="1"/>
</dbReference>
<dbReference type="FunFam" id="3.30.70.380:FF:000002">
    <property type="entry name" value="phenylalanine--tRNA ligase, mitochondrial"/>
    <property type="match status" value="1"/>
</dbReference>
<dbReference type="Pfam" id="PF03147">
    <property type="entry name" value="FDX-ACB"/>
    <property type="match status" value="1"/>
</dbReference>
<dbReference type="CTD" id="36547"/>
<dbReference type="InterPro" id="IPR005121">
    <property type="entry name" value="Fdx_antiC-bd"/>
</dbReference>
<keyword evidence="5" id="KW-0436">Ligase</keyword>
<dbReference type="PROSITE" id="PS51447">
    <property type="entry name" value="FDX_ACB"/>
    <property type="match status" value="1"/>
</dbReference>
<feature type="domain" description="Aminoacyl-transfer RNA synthetases class-II family profile" evidence="17">
    <location>
        <begin position="93"/>
        <end position="361"/>
    </location>
</feature>
<dbReference type="SUPFAM" id="SSF54991">
    <property type="entry name" value="Anticodon-binding domain of PheRS"/>
    <property type="match status" value="1"/>
</dbReference>
<comment type="catalytic activity">
    <reaction evidence="14">
        <text>tRNA(Phe) + L-phenylalanine + ATP = L-phenylalanyl-tRNA(Phe) + AMP + diphosphate + H(+)</text>
        <dbReference type="Rhea" id="RHEA:19413"/>
        <dbReference type="Rhea" id="RHEA-COMP:9668"/>
        <dbReference type="Rhea" id="RHEA-COMP:9699"/>
        <dbReference type="ChEBI" id="CHEBI:15378"/>
        <dbReference type="ChEBI" id="CHEBI:30616"/>
        <dbReference type="ChEBI" id="CHEBI:33019"/>
        <dbReference type="ChEBI" id="CHEBI:58095"/>
        <dbReference type="ChEBI" id="CHEBI:78442"/>
        <dbReference type="ChEBI" id="CHEBI:78531"/>
        <dbReference type="ChEBI" id="CHEBI:456215"/>
        <dbReference type="EC" id="6.1.1.20"/>
    </reaction>
</comment>
<dbReference type="KEGG" id="vde:111247636"/>
<dbReference type="GO" id="GO:0000049">
    <property type="term" value="F:tRNA binding"/>
    <property type="evidence" value="ECO:0007669"/>
    <property type="project" value="InterPro"/>
</dbReference>
<evidence type="ECO:0000256" key="10">
    <source>
        <dbReference type="ARBA" id="ARBA00022990"/>
    </source>
</evidence>
<dbReference type="PANTHER" id="PTHR11538:SF41">
    <property type="entry name" value="PHENYLALANINE--TRNA LIGASE, MITOCHONDRIAL"/>
    <property type="match status" value="1"/>
</dbReference>
<evidence type="ECO:0000256" key="5">
    <source>
        <dbReference type="ARBA" id="ARBA00022598"/>
    </source>
</evidence>
<keyword evidence="6" id="KW-0547">Nucleotide-binding</keyword>
<keyword evidence="20" id="KW-1185">Reference proteome</keyword>
<comment type="similarity">
    <text evidence="2">Belongs to the class-II aminoacyl-tRNA synthetase family.</text>
</comment>
<dbReference type="OMA" id="PISHYPQ"/>
<dbReference type="AlphaFoldDB" id="A0A7M7JMV2"/>
<dbReference type="Gene3D" id="3.30.70.380">
    <property type="entry name" value="Ferrodoxin-fold anticodon-binding domain"/>
    <property type="match status" value="1"/>
</dbReference>
<evidence type="ECO:0000256" key="3">
    <source>
        <dbReference type="ARBA" id="ARBA00011245"/>
    </source>
</evidence>
<proteinExistence type="inferred from homology"/>
<evidence type="ECO:0000259" key="17">
    <source>
        <dbReference type="PROSITE" id="PS50862"/>
    </source>
</evidence>
<accession>A0A7M7JMV2</accession>
<dbReference type="FunFam" id="3.30.930.10:FF:000041">
    <property type="entry name" value="Phenylalanyl-tRNA synthetase 2, mitochondrial"/>
    <property type="match status" value="1"/>
</dbReference>
<dbReference type="InterPro" id="IPR036690">
    <property type="entry name" value="Fdx_antiC-bd_sf"/>
</dbReference>
<dbReference type="InterPro" id="IPR045864">
    <property type="entry name" value="aa-tRNA-synth_II/BPL/LPL"/>
</dbReference>
<dbReference type="OrthoDB" id="4457at2759"/>
<sequence length="456" mass="52783">MLTIACSRMSIGLWHAPAPVAIVSPAVTQLQELRMRFKNARRFASVFTDPKPDTILVNGTKYQTDDWTNVTPSILQHLQKKLHLRDKHPMNLLKQLIVNHFNKKHVNRRGNPIFSVYDQLTPVVTTEQNFDSLLVPTDHPSRARCDSYYVNQSHMLRAHTSAHQRDLIASGLDAFLVIGDVYRRDEIDRRHYPVFHQVEGVRLFTKDQLFKTQAEELALFETVSSRAQLDNKQACHSMETAKMLEFDLKKSLEELVLDIFKEKLDFRWVDTYFPFTHPSFELEVKLNDVWVELLGCGIIEQLLLRNAGVHEKVGWAFGIGLERIAMLYYNIDDIRTFWSDDPGFHAQFNFTDPNKRISFHPLSKHPACIADLSFWIPDGFLENDFYDMVRSVGGTLVQEVSQIDVFKHPKTGRTSHCYRITYRHMEKTLTQDEANEVHCAIASQAQDVLSVELRKK</sequence>
<dbReference type="PROSITE" id="PS50862">
    <property type="entry name" value="AA_TRNA_LIGASE_II"/>
    <property type="match status" value="1"/>
</dbReference>
<dbReference type="InterPro" id="IPR002319">
    <property type="entry name" value="Phenylalanyl-tRNA_Synthase"/>
</dbReference>
<dbReference type="GO" id="GO:0004826">
    <property type="term" value="F:phenylalanine-tRNA ligase activity"/>
    <property type="evidence" value="ECO:0007669"/>
    <property type="project" value="UniProtKB-EC"/>
</dbReference>
<evidence type="ECO:0000256" key="11">
    <source>
        <dbReference type="ARBA" id="ARBA00023128"/>
    </source>
</evidence>
<reference evidence="19" key="1">
    <citation type="submission" date="2021-01" db="UniProtKB">
        <authorList>
            <consortium name="EnsemblMetazoa"/>
        </authorList>
    </citation>
    <scope>IDENTIFICATION</scope>
</reference>
<evidence type="ECO:0000313" key="19">
    <source>
        <dbReference type="EnsemblMetazoa" id="XP_022654566"/>
    </source>
</evidence>
<evidence type="ECO:0000256" key="12">
    <source>
        <dbReference type="ARBA" id="ARBA00023146"/>
    </source>
</evidence>
<dbReference type="Pfam" id="PF01409">
    <property type="entry name" value="tRNA-synt_2d"/>
    <property type="match status" value="2"/>
</dbReference>
<keyword evidence="10" id="KW-0007">Acetylation</keyword>
<dbReference type="RefSeq" id="XP_022654566.1">
    <property type="nucleotide sequence ID" value="XM_022798831.1"/>
</dbReference>
<comment type="subunit">
    <text evidence="3">Monomer.</text>
</comment>
<dbReference type="PANTHER" id="PTHR11538">
    <property type="entry name" value="PHENYLALANYL-TRNA SYNTHETASE"/>
    <property type="match status" value="1"/>
</dbReference>
<evidence type="ECO:0000256" key="8">
    <source>
        <dbReference type="ARBA" id="ARBA00022917"/>
    </source>
</evidence>
<dbReference type="GO" id="GO:0006432">
    <property type="term" value="P:phenylalanyl-tRNA aminoacylation"/>
    <property type="evidence" value="ECO:0007669"/>
    <property type="project" value="InterPro"/>
</dbReference>
<dbReference type="CDD" id="cd00496">
    <property type="entry name" value="PheRS_alpha_core"/>
    <property type="match status" value="1"/>
</dbReference>
<dbReference type="FunCoup" id="A0A7M7JMV2">
    <property type="interactions" value="1402"/>
</dbReference>
<evidence type="ECO:0000256" key="6">
    <source>
        <dbReference type="ARBA" id="ARBA00022741"/>
    </source>
</evidence>
<evidence type="ECO:0000259" key="18">
    <source>
        <dbReference type="PROSITE" id="PS51447"/>
    </source>
</evidence>
<comment type="subcellular location">
    <subcellularLocation>
        <location evidence="1">Mitochondrion matrix</location>
    </subcellularLocation>
</comment>
<dbReference type="Proteomes" id="UP000594260">
    <property type="component" value="Unplaced"/>
</dbReference>
<dbReference type="EC" id="6.1.1.20" evidence="4"/>